<organism evidence="15 16">
    <name type="scientific">Hyphomonas polymorpha PS728</name>
    <dbReference type="NCBI Taxonomy" id="1280954"/>
    <lineage>
        <taxon>Bacteria</taxon>
        <taxon>Pseudomonadati</taxon>
        <taxon>Pseudomonadota</taxon>
        <taxon>Alphaproteobacteria</taxon>
        <taxon>Hyphomonadales</taxon>
        <taxon>Hyphomonadaceae</taxon>
        <taxon>Hyphomonas</taxon>
    </lineage>
</organism>
<dbReference type="FunFam" id="1.20.58.340:FF:000001">
    <property type="entry name" value="Magnesium transport protein CorA"/>
    <property type="match status" value="1"/>
</dbReference>
<evidence type="ECO:0000256" key="3">
    <source>
        <dbReference type="ARBA" id="ARBA00019439"/>
    </source>
</evidence>
<sequence length="335" mass="37599">MIRTFTNTDGRFVHSGDTLEHLDGAVWVDILRPSRDEESAVERALGIDVPTIEEMSEIEVSSRLYTEDGATFMTTMMLSHTDGDNVMLSPITFILKGEQLVTVRYAEPRSIDAFIARCQKNATYTADGVVTGLLEGLIERIGDVLERTGHELDDLSDNIFVIPQPQTKEAAPARNPAKPEKRKPRNYQSVLEQIGRKGDLLSKVRESLVSFQRLLAFGAEIAASRKPGKEYEGRIRTLSRDVQSLSDHTTFLTQKINFLLDATLGMINIEQTGIIKIFSVAAVVFLPPTLIASIYGMNFEYMPELSWPYGYPMAIGLMILSAIVPYQFFKWRGWL</sequence>
<dbReference type="Gene3D" id="3.30.460.20">
    <property type="entry name" value="CorA soluble domain-like"/>
    <property type="match status" value="1"/>
</dbReference>
<dbReference type="InterPro" id="IPR002523">
    <property type="entry name" value="MgTranspt_CorA/ZnTranspt_ZntB"/>
</dbReference>
<dbReference type="SUPFAM" id="SSF144083">
    <property type="entry name" value="Magnesium transport protein CorA, transmembrane region"/>
    <property type="match status" value="1"/>
</dbReference>
<dbReference type="OrthoDB" id="9803416at2"/>
<feature type="transmembrane region" description="Helical" evidence="14">
    <location>
        <begin position="309"/>
        <end position="329"/>
    </location>
</feature>
<evidence type="ECO:0000256" key="8">
    <source>
        <dbReference type="ARBA" id="ARBA00022842"/>
    </source>
</evidence>
<dbReference type="SUPFAM" id="SSF143865">
    <property type="entry name" value="CorA soluble domain-like"/>
    <property type="match status" value="1"/>
</dbReference>
<dbReference type="eggNOG" id="COG0598">
    <property type="taxonomic scope" value="Bacteria"/>
</dbReference>
<keyword evidence="16" id="KW-1185">Reference proteome</keyword>
<evidence type="ECO:0000256" key="11">
    <source>
        <dbReference type="ARBA" id="ARBA00023136"/>
    </source>
</evidence>
<dbReference type="InterPro" id="IPR050829">
    <property type="entry name" value="CorA_MIT"/>
</dbReference>
<comment type="catalytic activity">
    <reaction evidence="12">
        <text>Mg(2+)(in) = Mg(2+)(out)</text>
        <dbReference type="Rhea" id="RHEA:29827"/>
        <dbReference type="ChEBI" id="CHEBI:18420"/>
    </reaction>
</comment>
<dbReference type="PANTHER" id="PTHR47685:SF1">
    <property type="entry name" value="MAGNESIUM TRANSPORT PROTEIN CORA"/>
    <property type="match status" value="1"/>
</dbReference>
<evidence type="ECO:0000256" key="12">
    <source>
        <dbReference type="ARBA" id="ARBA00034269"/>
    </source>
</evidence>
<dbReference type="GO" id="GO:0005886">
    <property type="term" value="C:plasma membrane"/>
    <property type="evidence" value="ECO:0007669"/>
    <property type="project" value="UniProtKB-SubCell"/>
</dbReference>
<dbReference type="PATRIC" id="fig|1280954.3.peg.2164"/>
<evidence type="ECO:0000256" key="2">
    <source>
        <dbReference type="ARBA" id="ARBA00009765"/>
    </source>
</evidence>
<name>A0A062VDK6_9PROT</name>
<dbReference type="InterPro" id="IPR045863">
    <property type="entry name" value="CorA_TM1_TM2"/>
</dbReference>
<dbReference type="GO" id="GO:0015099">
    <property type="term" value="F:nickel cation transmembrane transporter activity"/>
    <property type="evidence" value="ECO:0007669"/>
    <property type="project" value="TreeGrafter"/>
</dbReference>
<keyword evidence="11 14" id="KW-0472">Membrane</keyword>
<evidence type="ECO:0000256" key="1">
    <source>
        <dbReference type="ARBA" id="ARBA00004429"/>
    </source>
</evidence>
<dbReference type="CDD" id="cd12837">
    <property type="entry name" value="EcCorA-like_u1"/>
    <property type="match status" value="1"/>
</dbReference>
<evidence type="ECO:0000256" key="14">
    <source>
        <dbReference type="SAM" id="Phobius"/>
    </source>
</evidence>
<feature type="region of interest" description="Disordered" evidence="13">
    <location>
        <begin position="166"/>
        <end position="187"/>
    </location>
</feature>
<comment type="caution">
    <text evidence="15">The sequence shown here is derived from an EMBL/GenBank/DDBJ whole genome shotgun (WGS) entry which is preliminary data.</text>
</comment>
<dbReference type="EMBL" id="ARYM01000011">
    <property type="protein sequence ID" value="KCZ98364.1"/>
    <property type="molecule type" value="Genomic_DNA"/>
</dbReference>
<keyword evidence="9 14" id="KW-1133">Transmembrane helix</keyword>
<comment type="similarity">
    <text evidence="2">Belongs to the CorA metal ion transporter (MIT) (TC 1.A.35) family.</text>
</comment>
<comment type="subcellular location">
    <subcellularLocation>
        <location evidence="1">Cell inner membrane</location>
        <topology evidence="1">Multi-pass membrane protein</topology>
    </subcellularLocation>
</comment>
<dbReference type="PANTHER" id="PTHR47685">
    <property type="entry name" value="MAGNESIUM TRANSPORT PROTEIN CORA"/>
    <property type="match status" value="1"/>
</dbReference>
<evidence type="ECO:0000256" key="4">
    <source>
        <dbReference type="ARBA" id="ARBA00022448"/>
    </source>
</evidence>
<keyword evidence="6" id="KW-0997">Cell inner membrane</keyword>
<dbReference type="Gene3D" id="1.20.58.340">
    <property type="entry name" value="Magnesium transport protein CorA, transmembrane region"/>
    <property type="match status" value="1"/>
</dbReference>
<dbReference type="Pfam" id="PF01544">
    <property type="entry name" value="CorA"/>
    <property type="match status" value="2"/>
</dbReference>
<evidence type="ECO:0000256" key="10">
    <source>
        <dbReference type="ARBA" id="ARBA00023065"/>
    </source>
</evidence>
<dbReference type="GO" id="GO:0015087">
    <property type="term" value="F:cobalt ion transmembrane transporter activity"/>
    <property type="evidence" value="ECO:0007669"/>
    <property type="project" value="TreeGrafter"/>
</dbReference>
<keyword evidence="8" id="KW-0460">Magnesium</keyword>
<evidence type="ECO:0000256" key="5">
    <source>
        <dbReference type="ARBA" id="ARBA00022475"/>
    </source>
</evidence>
<evidence type="ECO:0000256" key="13">
    <source>
        <dbReference type="SAM" id="MobiDB-lite"/>
    </source>
</evidence>
<dbReference type="AlphaFoldDB" id="A0A062VDK6"/>
<accession>A0A062VDK6</accession>
<feature type="transmembrane region" description="Helical" evidence="14">
    <location>
        <begin position="274"/>
        <end position="297"/>
    </location>
</feature>
<reference evidence="15 16" key="1">
    <citation type="journal article" date="2014" name="Antonie Van Leeuwenhoek">
        <title>Hyphomonas beringensis sp. nov. and Hyphomonas chukchiensis sp. nov., isolated from surface seawater of the Bering Sea and Chukchi Sea.</title>
        <authorList>
            <person name="Li C."/>
            <person name="Lai Q."/>
            <person name="Li G."/>
            <person name="Dong C."/>
            <person name="Wang J."/>
            <person name="Liao Y."/>
            <person name="Shao Z."/>
        </authorList>
    </citation>
    <scope>NUCLEOTIDE SEQUENCE [LARGE SCALE GENOMIC DNA]</scope>
    <source>
        <strain evidence="15 16">PS728</strain>
    </source>
</reference>
<keyword evidence="10" id="KW-0406">Ion transport</keyword>
<keyword evidence="4" id="KW-0813">Transport</keyword>
<evidence type="ECO:0000256" key="7">
    <source>
        <dbReference type="ARBA" id="ARBA00022692"/>
    </source>
</evidence>
<evidence type="ECO:0000313" key="15">
    <source>
        <dbReference type="EMBL" id="KCZ98364.1"/>
    </source>
</evidence>
<dbReference type="Proteomes" id="UP000027100">
    <property type="component" value="Unassembled WGS sequence"/>
</dbReference>
<keyword evidence="7 14" id="KW-0812">Transmembrane</keyword>
<dbReference type="STRING" id="1280954.HPO_10682"/>
<dbReference type="RefSeq" id="WP_035598261.1">
    <property type="nucleotide sequence ID" value="NZ_ARYM01000011.1"/>
</dbReference>
<keyword evidence="5" id="KW-1003">Cell membrane</keyword>
<proteinExistence type="inferred from homology"/>
<dbReference type="InterPro" id="IPR045861">
    <property type="entry name" value="CorA_cytoplasmic_dom"/>
</dbReference>
<evidence type="ECO:0000313" key="16">
    <source>
        <dbReference type="Proteomes" id="UP000027100"/>
    </source>
</evidence>
<gene>
    <name evidence="15" type="ORF">HPO_10682</name>
</gene>
<evidence type="ECO:0000256" key="6">
    <source>
        <dbReference type="ARBA" id="ARBA00022519"/>
    </source>
</evidence>
<protein>
    <recommendedName>
        <fullName evidence="3">Magnesium transport protein CorA</fullName>
    </recommendedName>
</protein>
<dbReference type="GO" id="GO:0015095">
    <property type="term" value="F:magnesium ion transmembrane transporter activity"/>
    <property type="evidence" value="ECO:0007669"/>
    <property type="project" value="TreeGrafter"/>
</dbReference>
<evidence type="ECO:0000256" key="9">
    <source>
        <dbReference type="ARBA" id="ARBA00022989"/>
    </source>
</evidence>